<dbReference type="Proteomes" id="UP000231276">
    <property type="component" value="Unassembled WGS sequence"/>
</dbReference>
<protein>
    <recommendedName>
        <fullName evidence="3">HTH arsR-type domain-containing protein</fullName>
    </recommendedName>
</protein>
<reference evidence="1 2" key="1">
    <citation type="submission" date="2017-09" db="EMBL/GenBank/DDBJ databases">
        <title>Depth-based differentiation of microbial function through sediment-hosted aquifers and enrichment of novel symbionts in the deep terrestrial subsurface.</title>
        <authorList>
            <person name="Probst A.J."/>
            <person name="Ladd B."/>
            <person name="Jarett J.K."/>
            <person name="Geller-Mcgrath D.E."/>
            <person name="Sieber C.M."/>
            <person name="Emerson J.B."/>
            <person name="Anantharaman K."/>
            <person name="Thomas B.C."/>
            <person name="Malmstrom R."/>
            <person name="Stieglmeier M."/>
            <person name="Klingl A."/>
            <person name="Woyke T."/>
            <person name="Ryan C.M."/>
            <person name="Banfield J.F."/>
        </authorList>
    </citation>
    <scope>NUCLEOTIDE SEQUENCE [LARGE SCALE GENOMIC DNA]</scope>
    <source>
        <strain evidence="1">CG22_combo_CG10-13_8_21_14_all_43_18</strain>
    </source>
</reference>
<evidence type="ECO:0000313" key="2">
    <source>
        <dbReference type="Proteomes" id="UP000231276"/>
    </source>
</evidence>
<evidence type="ECO:0008006" key="3">
    <source>
        <dbReference type="Google" id="ProtNLM"/>
    </source>
</evidence>
<evidence type="ECO:0000313" key="1">
    <source>
        <dbReference type="EMBL" id="PIP86513.1"/>
    </source>
</evidence>
<proteinExistence type="predicted"/>
<gene>
    <name evidence="1" type="ORF">COW82_01470</name>
</gene>
<dbReference type="AlphaFoldDB" id="A0A2H0DWF5"/>
<comment type="caution">
    <text evidence="1">The sequence shown here is derived from an EMBL/GenBank/DDBJ whole genome shotgun (WGS) entry which is preliminary data.</text>
</comment>
<accession>A0A2H0DWF5</accession>
<name>A0A2H0DWF5_9BACT</name>
<organism evidence="1 2">
    <name type="scientific">Candidatus Campbellbacteria bacterium CG22_combo_CG10-13_8_21_14_all_43_18</name>
    <dbReference type="NCBI Taxonomy" id="1974530"/>
    <lineage>
        <taxon>Bacteria</taxon>
        <taxon>Candidatus Campbelliibacteriota</taxon>
    </lineage>
</organism>
<sequence>MSKIDALSKIFGSSQRVRLMRLFLFNPNEVYDIDMLSKKTSVARNIVRKEVSNLEKAGLVKKRSFLKAPAWANGKRKTAEKKRTSGYNLDKDFHYLSALQNLLIKIPPYTSRELEKRFKNCGSVKLLLISGVFLQEWDSVADILIVGDKLKNASLEAIIRKLESEIGRELSYAAFDTTEFEYRINVYDKLVRDILDFPHQKIVNKLDI</sequence>
<dbReference type="EMBL" id="PCTS01000021">
    <property type="protein sequence ID" value="PIP86513.1"/>
    <property type="molecule type" value="Genomic_DNA"/>
</dbReference>